<evidence type="ECO:0000256" key="9">
    <source>
        <dbReference type="SAM" id="SignalP"/>
    </source>
</evidence>
<evidence type="ECO:0000256" key="8">
    <source>
        <dbReference type="RuleBase" id="RU003471"/>
    </source>
</evidence>
<dbReference type="InterPro" id="IPR023549">
    <property type="entry name" value="Subtilisin_inhibitor"/>
</dbReference>
<comment type="subcellular location">
    <subcellularLocation>
        <location evidence="1">Secreted</location>
    </subcellularLocation>
</comment>
<feature type="signal peptide" evidence="9">
    <location>
        <begin position="1"/>
        <end position="30"/>
    </location>
</feature>
<dbReference type="PRINTS" id="PR00294">
    <property type="entry name" value="SSBTLNINHBTR"/>
</dbReference>
<dbReference type="Proteomes" id="UP001500460">
    <property type="component" value="Unassembled WGS sequence"/>
</dbReference>
<evidence type="ECO:0000256" key="6">
    <source>
        <dbReference type="ARBA" id="ARBA00022900"/>
    </source>
</evidence>
<accession>A0ABN3JB41</accession>
<keyword evidence="4" id="KW-0964">Secreted</keyword>
<dbReference type="PROSITE" id="PS00999">
    <property type="entry name" value="SSI"/>
    <property type="match status" value="1"/>
</dbReference>
<dbReference type="Pfam" id="PF00720">
    <property type="entry name" value="SSI"/>
    <property type="match status" value="1"/>
</dbReference>
<keyword evidence="9" id="KW-0732">Signal</keyword>
<evidence type="ECO:0000256" key="2">
    <source>
        <dbReference type="ARBA" id="ARBA00010472"/>
    </source>
</evidence>
<name>A0ABN3JB41_9ACTN</name>
<dbReference type="Gene3D" id="3.30.350.10">
    <property type="entry name" value="Subtilisin inhibitor-like"/>
    <property type="match status" value="1"/>
</dbReference>
<feature type="domain" description="Subtilisin inhibitor" evidence="10">
    <location>
        <begin position="38"/>
        <end position="123"/>
    </location>
</feature>
<dbReference type="SUPFAM" id="SSF55399">
    <property type="entry name" value="Subtilisin inhibitor"/>
    <property type="match status" value="1"/>
</dbReference>
<dbReference type="InterPro" id="IPR020054">
    <property type="entry name" value="Prot_inh_SSI_I16_CS"/>
</dbReference>
<dbReference type="InterPro" id="IPR006311">
    <property type="entry name" value="TAT_signal"/>
</dbReference>
<feature type="chain" id="PRO_5045312903" description="Subtilisin inhibitor domain-containing protein" evidence="9">
    <location>
        <begin position="31"/>
        <end position="148"/>
    </location>
</feature>
<dbReference type="InterPro" id="IPR000691">
    <property type="entry name" value="Prot_inh_I16_SSI"/>
</dbReference>
<reference evidence="11 12" key="1">
    <citation type="journal article" date="2019" name="Int. J. Syst. Evol. Microbiol.">
        <title>The Global Catalogue of Microorganisms (GCM) 10K type strain sequencing project: providing services to taxonomists for standard genome sequencing and annotation.</title>
        <authorList>
            <consortium name="The Broad Institute Genomics Platform"/>
            <consortium name="The Broad Institute Genome Sequencing Center for Infectious Disease"/>
            <person name="Wu L."/>
            <person name="Ma J."/>
        </authorList>
    </citation>
    <scope>NUCLEOTIDE SEQUENCE [LARGE SCALE GENOMIC DNA]</scope>
    <source>
        <strain evidence="11 12">JCM 6922</strain>
    </source>
</reference>
<evidence type="ECO:0000256" key="4">
    <source>
        <dbReference type="ARBA" id="ARBA00022525"/>
    </source>
</evidence>
<dbReference type="PROSITE" id="PS51318">
    <property type="entry name" value="TAT"/>
    <property type="match status" value="1"/>
</dbReference>
<keyword evidence="5 8" id="KW-0646">Protease inhibitor</keyword>
<evidence type="ECO:0000256" key="1">
    <source>
        <dbReference type="ARBA" id="ARBA00004613"/>
    </source>
</evidence>
<comment type="similarity">
    <text evidence="2 8">Belongs to the protease inhibitor I16 (SSI) family.</text>
</comment>
<keyword evidence="7" id="KW-1015">Disulfide bond</keyword>
<gene>
    <name evidence="11" type="ORF">GCM10010421_11400</name>
</gene>
<keyword evidence="6 8" id="KW-0722">Serine protease inhibitor</keyword>
<dbReference type="EMBL" id="BAAATK010000005">
    <property type="protein sequence ID" value="GAA2426121.1"/>
    <property type="molecule type" value="Genomic_DNA"/>
</dbReference>
<evidence type="ECO:0000259" key="10">
    <source>
        <dbReference type="Pfam" id="PF00720"/>
    </source>
</evidence>
<evidence type="ECO:0000256" key="7">
    <source>
        <dbReference type="ARBA" id="ARBA00023157"/>
    </source>
</evidence>
<proteinExistence type="inferred from homology"/>
<dbReference type="RefSeq" id="WP_344600229.1">
    <property type="nucleotide sequence ID" value="NZ_BAAATK010000005.1"/>
</dbReference>
<sequence>MTHTTTTRALRSGLLTAAALLAACATPASATAGGAHAGTWLHLTVTRGETPSAVTRGALLRCDPPQGHPRAARACAELGTANGDIAGLRPQDAHCPMVYAPVTAHARGQWRGRPVEYTATFPNGCVMAARTGSVFALDGAGPGPSHPA</sequence>
<organism evidence="11 12">
    <name type="scientific">Streptomyces glaucus</name>
    <dbReference type="NCBI Taxonomy" id="284029"/>
    <lineage>
        <taxon>Bacteria</taxon>
        <taxon>Bacillati</taxon>
        <taxon>Actinomycetota</taxon>
        <taxon>Actinomycetes</taxon>
        <taxon>Kitasatosporales</taxon>
        <taxon>Streptomycetaceae</taxon>
        <taxon>Streptomyces</taxon>
    </lineage>
</organism>
<dbReference type="InterPro" id="IPR036819">
    <property type="entry name" value="Subtilisin_inhibitor-like_sf"/>
</dbReference>
<protein>
    <recommendedName>
        <fullName evidence="10">Subtilisin inhibitor domain-containing protein</fullName>
    </recommendedName>
</protein>
<keyword evidence="12" id="KW-1185">Reference proteome</keyword>
<evidence type="ECO:0000313" key="12">
    <source>
        <dbReference type="Proteomes" id="UP001500460"/>
    </source>
</evidence>
<evidence type="ECO:0000256" key="3">
    <source>
        <dbReference type="ARBA" id="ARBA00011738"/>
    </source>
</evidence>
<comment type="subunit">
    <text evidence="3">Homodimer.</text>
</comment>
<comment type="caution">
    <text evidence="11">The sequence shown here is derived from an EMBL/GenBank/DDBJ whole genome shotgun (WGS) entry which is preliminary data.</text>
</comment>
<evidence type="ECO:0000256" key="5">
    <source>
        <dbReference type="ARBA" id="ARBA00022690"/>
    </source>
</evidence>
<evidence type="ECO:0000313" key="11">
    <source>
        <dbReference type="EMBL" id="GAA2426121.1"/>
    </source>
</evidence>